<feature type="non-terminal residue" evidence="1">
    <location>
        <position position="211"/>
    </location>
</feature>
<evidence type="ECO:0000313" key="1">
    <source>
        <dbReference type="EMBL" id="GAJ18586.1"/>
    </source>
</evidence>
<dbReference type="AlphaFoldDB" id="X1VPT7"/>
<name>X1VPT7_9ZZZZ</name>
<feature type="non-terminal residue" evidence="1">
    <location>
        <position position="1"/>
    </location>
</feature>
<dbReference type="EMBL" id="BARW01036529">
    <property type="protein sequence ID" value="GAJ18586.1"/>
    <property type="molecule type" value="Genomic_DNA"/>
</dbReference>
<comment type="caution">
    <text evidence="1">The sequence shown here is derived from an EMBL/GenBank/DDBJ whole genome shotgun (WGS) entry which is preliminary data.</text>
</comment>
<accession>X1VPT7</accession>
<sequence>PSIPAEKKDYTTGDHYSYVGYGQSYWATQTFTPLETYTTDKLVAYWSRAEPPGTITVALRLTDGAGKPTGGDLATGQTDGNTLPQMQTFDWRAVSIEPYELQQGVMYAYLARAPGAANIGSFYWRTTESQSAYPRGRSWISTNSGGSWGENWRDNNFEVWSAAKPGLSFKAGILHVRHPALLTVVHKRGELIVSGYDTLSSLDEECLTGQV</sequence>
<reference evidence="1" key="1">
    <citation type="journal article" date="2014" name="Front. Microbiol.">
        <title>High frequency of phylogenetically diverse reductive dehalogenase-homologous genes in deep subseafloor sedimentary metagenomes.</title>
        <authorList>
            <person name="Kawai M."/>
            <person name="Futagami T."/>
            <person name="Toyoda A."/>
            <person name="Takaki Y."/>
            <person name="Nishi S."/>
            <person name="Hori S."/>
            <person name="Arai W."/>
            <person name="Tsubouchi T."/>
            <person name="Morono Y."/>
            <person name="Uchiyama I."/>
            <person name="Ito T."/>
            <person name="Fujiyama A."/>
            <person name="Inagaki F."/>
            <person name="Takami H."/>
        </authorList>
    </citation>
    <scope>NUCLEOTIDE SEQUENCE</scope>
    <source>
        <strain evidence="1">Expedition CK06-06</strain>
    </source>
</reference>
<gene>
    <name evidence="1" type="ORF">S12H4_56676</name>
</gene>
<proteinExistence type="predicted"/>
<protein>
    <submittedName>
        <fullName evidence="1">Uncharacterized protein</fullName>
    </submittedName>
</protein>
<organism evidence="1">
    <name type="scientific">marine sediment metagenome</name>
    <dbReference type="NCBI Taxonomy" id="412755"/>
    <lineage>
        <taxon>unclassified sequences</taxon>
        <taxon>metagenomes</taxon>
        <taxon>ecological metagenomes</taxon>
    </lineage>
</organism>